<proteinExistence type="predicted"/>
<dbReference type="AlphaFoldDB" id="A0ABD5ZXM4"/>
<dbReference type="RefSeq" id="WP_379703366.1">
    <property type="nucleotide sequence ID" value="NZ_JBHTAT010000001.1"/>
</dbReference>
<name>A0ABD5ZXM4_9EURY</name>
<organism evidence="2 3">
    <name type="scientific">Haloplanus litoreus</name>
    <dbReference type="NCBI Taxonomy" id="767515"/>
    <lineage>
        <taxon>Archaea</taxon>
        <taxon>Methanobacteriati</taxon>
        <taxon>Methanobacteriota</taxon>
        <taxon>Stenosarchaea group</taxon>
        <taxon>Halobacteria</taxon>
        <taxon>Halobacteriales</taxon>
        <taxon>Haloferacaceae</taxon>
        <taxon>Haloplanus</taxon>
    </lineage>
</organism>
<sequence length="119" mass="13168">MAMPLDDFVAMLSDGDRLRVAEDGEMYPNFEVWLASNGLEREALSTAITAEVDEHEISISSIELQIAYKLRLAKGGGTTNCKDFEDALRWISAAGSRVLPRGRRDSTGRRVTSPPRSRP</sequence>
<comment type="caution">
    <text evidence="2">The sequence shown here is derived from an EMBL/GenBank/DDBJ whole genome shotgun (WGS) entry which is preliminary data.</text>
</comment>
<accession>A0ABD5ZXM4</accession>
<evidence type="ECO:0000313" key="3">
    <source>
        <dbReference type="Proteomes" id="UP001596434"/>
    </source>
</evidence>
<dbReference type="Proteomes" id="UP001596434">
    <property type="component" value="Unassembled WGS sequence"/>
</dbReference>
<evidence type="ECO:0000313" key="2">
    <source>
        <dbReference type="EMBL" id="MFC7255155.1"/>
    </source>
</evidence>
<keyword evidence="3" id="KW-1185">Reference proteome</keyword>
<gene>
    <name evidence="2" type="ORF">ACFQKE_07585</name>
</gene>
<reference evidence="2 3" key="1">
    <citation type="journal article" date="2019" name="Int. J. Syst. Evol. Microbiol.">
        <title>The Global Catalogue of Microorganisms (GCM) 10K type strain sequencing project: providing services to taxonomists for standard genome sequencing and annotation.</title>
        <authorList>
            <consortium name="The Broad Institute Genomics Platform"/>
            <consortium name="The Broad Institute Genome Sequencing Center for Infectious Disease"/>
            <person name="Wu L."/>
            <person name="Ma J."/>
        </authorList>
    </citation>
    <scope>NUCLEOTIDE SEQUENCE [LARGE SCALE GENOMIC DNA]</scope>
    <source>
        <strain evidence="2 3">GX21</strain>
    </source>
</reference>
<feature type="region of interest" description="Disordered" evidence="1">
    <location>
        <begin position="99"/>
        <end position="119"/>
    </location>
</feature>
<protein>
    <submittedName>
        <fullName evidence="2">Uncharacterized protein</fullName>
    </submittedName>
</protein>
<dbReference type="EMBL" id="JBHTAT010000001">
    <property type="protein sequence ID" value="MFC7255155.1"/>
    <property type="molecule type" value="Genomic_DNA"/>
</dbReference>
<evidence type="ECO:0000256" key="1">
    <source>
        <dbReference type="SAM" id="MobiDB-lite"/>
    </source>
</evidence>